<evidence type="ECO:0000313" key="2">
    <source>
        <dbReference type="EMBL" id="KIP53011.1"/>
    </source>
</evidence>
<keyword evidence="1" id="KW-0812">Transmembrane</keyword>
<evidence type="ECO:0000256" key="1">
    <source>
        <dbReference type="SAM" id="Phobius"/>
    </source>
</evidence>
<dbReference type="EMBL" id="JXSQ01000005">
    <property type="protein sequence ID" value="KIP53011.1"/>
    <property type="molecule type" value="Genomic_DNA"/>
</dbReference>
<sequence>MNEPERAPQGRGRLPAEGNLVAAGIMAGGGVVLLVARLLLGEATALGVSSALLTIALGVALGWPAIRRMRRSRKREAQARRAPKDEG</sequence>
<keyword evidence="3" id="KW-1185">Reference proteome</keyword>
<protein>
    <submittedName>
        <fullName evidence="2">Uncharacterized protein</fullName>
    </submittedName>
</protein>
<gene>
    <name evidence="2" type="ORF">SD72_05840</name>
</gene>
<evidence type="ECO:0000313" key="3">
    <source>
        <dbReference type="Proteomes" id="UP000032120"/>
    </source>
</evidence>
<dbReference type="AlphaFoldDB" id="A0A0D0HZN2"/>
<comment type="caution">
    <text evidence="2">The sequence shown here is derived from an EMBL/GenBank/DDBJ whole genome shotgun (WGS) entry which is preliminary data.</text>
</comment>
<reference evidence="2 3" key="1">
    <citation type="submission" date="2015-01" db="EMBL/GenBank/DDBJ databases">
        <title>Draft genome sequence of Leucobacter komagatae strain VKM ST2845.</title>
        <authorList>
            <person name="Karlyshev A.V."/>
            <person name="Kudryashova E.B."/>
        </authorList>
    </citation>
    <scope>NUCLEOTIDE SEQUENCE [LARGE SCALE GENOMIC DNA]</scope>
    <source>
        <strain evidence="2 3">VKM ST2845</strain>
    </source>
</reference>
<accession>A0A0D0HZN2</accession>
<dbReference type="RefSeq" id="WP_042543496.1">
    <property type="nucleotide sequence ID" value="NZ_JXSQ01000005.1"/>
</dbReference>
<keyword evidence="1" id="KW-0472">Membrane</keyword>
<proteinExistence type="predicted"/>
<feature type="transmembrane region" description="Helical" evidence="1">
    <location>
        <begin position="46"/>
        <end position="66"/>
    </location>
</feature>
<feature type="transmembrane region" description="Helical" evidence="1">
    <location>
        <begin position="20"/>
        <end position="40"/>
    </location>
</feature>
<keyword evidence="1" id="KW-1133">Transmembrane helix</keyword>
<dbReference type="Proteomes" id="UP000032120">
    <property type="component" value="Unassembled WGS sequence"/>
</dbReference>
<organism evidence="2 3">
    <name type="scientific">Leucobacter komagatae</name>
    <dbReference type="NCBI Taxonomy" id="55969"/>
    <lineage>
        <taxon>Bacteria</taxon>
        <taxon>Bacillati</taxon>
        <taxon>Actinomycetota</taxon>
        <taxon>Actinomycetes</taxon>
        <taxon>Micrococcales</taxon>
        <taxon>Microbacteriaceae</taxon>
        <taxon>Leucobacter</taxon>
    </lineage>
</organism>
<name>A0A0D0HZN2_9MICO</name>